<accession>A0A6L3Y5I5</accession>
<evidence type="ECO:0000313" key="3">
    <source>
        <dbReference type="Proteomes" id="UP000476281"/>
    </source>
</evidence>
<evidence type="ECO:0000313" key="2">
    <source>
        <dbReference type="EMBL" id="KAB2528993.1"/>
    </source>
</evidence>
<dbReference type="Proteomes" id="UP000476281">
    <property type="component" value="Unassembled WGS sequence"/>
</dbReference>
<dbReference type="AlphaFoldDB" id="A0A6L3Y5I5"/>
<gene>
    <name evidence="2" type="ORF">F9C29_02930</name>
</gene>
<evidence type="ECO:0000256" key="1">
    <source>
        <dbReference type="SAM" id="MobiDB-lite"/>
    </source>
</evidence>
<organism evidence="2 3">
    <name type="scientific">Enterobacter hormaechei</name>
    <dbReference type="NCBI Taxonomy" id="158836"/>
    <lineage>
        <taxon>Bacteria</taxon>
        <taxon>Pseudomonadati</taxon>
        <taxon>Pseudomonadota</taxon>
        <taxon>Gammaproteobacteria</taxon>
        <taxon>Enterobacterales</taxon>
        <taxon>Enterobacteriaceae</taxon>
        <taxon>Enterobacter</taxon>
        <taxon>Enterobacter cloacae complex</taxon>
    </lineage>
</organism>
<sequence>MAKNPKQTSSKIASVAGQTLNDPNASKVQKRLAASALSQRAPSSHTSETMETVAAKALDNPRSSEKTKRLAATVLAQSTK</sequence>
<reference evidence="2 3" key="1">
    <citation type="submission" date="2019-09" db="EMBL/GenBank/DDBJ databases">
        <title>Reversal of blaTEM antimicrobial resistance by CRISPR-Cas9 in clinical E. coli and other Enterobacteriaceae strains.</title>
        <authorList>
            <person name="Tagliaferri T."/>
            <person name="Guimaraes N."/>
            <person name="Pereira M."/>
            <person name="Felicori L."/>
            <person name="Horz H.-P."/>
            <person name="Santos S."/>
            <person name="Mendes T."/>
        </authorList>
    </citation>
    <scope>NUCLEOTIDE SEQUENCE [LARGE SCALE GENOMIC DNA]</scope>
    <source>
        <strain evidence="2 3">E2_blaTEM_MG</strain>
    </source>
</reference>
<feature type="region of interest" description="Disordered" evidence="1">
    <location>
        <begin position="1"/>
        <end position="80"/>
    </location>
</feature>
<name>A0A6L3Y5I5_9ENTR</name>
<comment type="caution">
    <text evidence="2">The sequence shown here is derived from an EMBL/GenBank/DDBJ whole genome shotgun (WGS) entry which is preliminary data.</text>
</comment>
<feature type="compositionally biased region" description="Polar residues" evidence="1">
    <location>
        <begin position="1"/>
        <end position="27"/>
    </location>
</feature>
<dbReference type="RefSeq" id="WP_072049654.1">
    <property type="nucleotide sequence ID" value="NZ_CP085774.1"/>
</dbReference>
<protein>
    <submittedName>
        <fullName evidence="2">Uncharacterized protein</fullName>
    </submittedName>
</protein>
<feature type="compositionally biased region" description="Polar residues" evidence="1">
    <location>
        <begin position="36"/>
        <end position="50"/>
    </location>
</feature>
<dbReference type="EMBL" id="WBSZ01000035">
    <property type="protein sequence ID" value="KAB2528993.1"/>
    <property type="molecule type" value="Genomic_DNA"/>
</dbReference>
<proteinExistence type="predicted"/>